<evidence type="ECO:0000256" key="5">
    <source>
        <dbReference type="SAM" id="Phobius"/>
    </source>
</evidence>
<reference evidence="6 7" key="1">
    <citation type="journal article" date="2019" name="Front. Microbiol.">
        <title>Genomes of Neutrophilic Sulfur-Oxidizing Chemolithoautotrophs Representing 9 Proteobacterial Species From 8 Genera.</title>
        <authorList>
            <person name="Watanabe T."/>
            <person name="Kojima H."/>
            <person name="Umezawa K."/>
            <person name="Hori C."/>
            <person name="Takasuka T.E."/>
            <person name="Kato Y."/>
            <person name="Fukui M."/>
        </authorList>
    </citation>
    <scope>NUCLEOTIDE SEQUENCE [LARGE SCALE GENOMIC DNA]</scope>
    <source>
        <strain evidence="6 7">TTN</strain>
    </source>
</reference>
<dbReference type="InterPro" id="IPR053153">
    <property type="entry name" value="APC_K+_Transporter"/>
</dbReference>
<evidence type="ECO:0000313" key="7">
    <source>
        <dbReference type="Proteomes" id="UP000286806"/>
    </source>
</evidence>
<dbReference type="Pfam" id="PF13520">
    <property type="entry name" value="AA_permease_2"/>
    <property type="match status" value="1"/>
</dbReference>
<dbReference type="PANTHER" id="PTHR47704">
    <property type="entry name" value="POTASSIUM TRANSPORTER KIMA"/>
    <property type="match status" value="1"/>
</dbReference>
<feature type="transmembrane region" description="Helical" evidence="5">
    <location>
        <begin position="260"/>
        <end position="282"/>
    </location>
</feature>
<feature type="transmembrane region" description="Helical" evidence="5">
    <location>
        <begin position="422"/>
        <end position="445"/>
    </location>
</feature>
<accession>A0A401JHF9</accession>
<comment type="subcellular location">
    <subcellularLocation>
        <location evidence="1">Membrane</location>
        <topology evidence="1">Multi-pass membrane protein</topology>
    </subcellularLocation>
</comment>
<dbReference type="InterPro" id="IPR002293">
    <property type="entry name" value="AA/rel_permease1"/>
</dbReference>
<evidence type="ECO:0000313" key="6">
    <source>
        <dbReference type="EMBL" id="GBL47416.1"/>
    </source>
</evidence>
<evidence type="ECO:0000256" key="4">
    <source>
        <dbReference type="ARBA" id="ARBA00023136"/>
    </source>
</evidence>
<dbReference type="GO" id="GO:0016020">
    <property type="term" value="C:membrane"/>
    <property type="evidence" value="ECO:0007669"/>
    <property type="project" value="UniProtKB-SubCell"/>
</dbReference>
<feature type="transmembrane region" description="Helical" evidence="5">
    <location>
        <begin position="451"/>
        <end position="469"/>
    </location>
</feature>
<dbReference type="AlphaFoldDB" id="A0A401JHF9"/>
<feature type="transmembrane region" description="Helical" evidence="5">
    <location>
        <begin position="63"/>
        <end position="82"/>
    </location>
</feature>
<keyword evidence="4 5" id="KW-0472">Membrane</keyword>
<feature type="transmembrane region" description="Helical" evidence="5">
    <location>
        <begin position="216"/>
        <end position="239"/>
    </location>
</feature>
<keyword evidence="7" id="KW-1185">Reference proteome</keyword>
<evidence type="ECO:0000256" key="2">
    <source>
        <dbReference type="ARBA" id="ARBA00022692"/>
    </source>
</evidence>
<feature type="transmembrane region" description="Helical" evidence="5">
    <location>
        <begin position="363"/>
        <end position="382"/>
    </location>
</feature>
<keyword evidence="3 5" id="KW-1133">Transmembrane helix</keyword>
<dbReference type="GO" id="GO:0022857">
    <property type="term" value="F:transmembrane transporter activity"/>
    <property type="evidence" value="ECO:0007669"/>
    <property type="project" value="InterPro"/>
</dbReference>
<dbReference type="Gene3D" id="1.20.1740.10">
    <property type="entry name" value="Amino acid/polyamine transporter I"/>
    <property type="match status" value="1"/>
</dbReference>
<evidence type="ECO:0000256" key="1">
    <source>
        <dbReference type="ARBA" id="ARBA00004141"/>
    </source>
</evidence>
<feature type="transmembrane region" description="Helical" evidence="5">
    <location>
        <begin position="388"/>
        <end position="413"/>
    </location>
</feature>
<evidence type="ECO:0000256" key="3">
    <source>
        <dbReference type="ARBA" id="ARBA00022989"/>
    </source>
</evidence>
<sequence length="654" mass="71470">MPTLQMLRDKMLGAPRDPMKPETRQHIALIAFFAWVGLGADGLSSSCYGPEEAFLALGQHTHLALYLAIATALTVFVISFAYNQVIELFPSGGGGYKVATKLIGPHAGLVSGAALIVDYVLTIAISVASGADALFSLLPMGAQPFKLATGLIFVLVLVILNLRGLKESIKFLLPIFLGFVVIHLVLIVYGILFHSSRLPTLLHTTTTETFTLSTQMGWAFIISHLLLAYSTGGGTYTGLEAVSNNVNTLAEPRARTGKWTMFYLAVSLAFTASGIIMLYLLWDVHHVPGETLNAVVFRDILHSWTLGGVDWARWLLPVVLALEAGLLFVAANTGFLGGPAVLANMAADRWVPHQFSYLSSRLVTRNGVMLMAVAAIGVLLLTRGSVTLLVVLYGINVFLTFSLSMAGMCIYWWRNRGVEQKWLWRLALSGTGLSVTGGILLVLIVEKFGQGGWMTVLITSMVIGACLLVRRHYDETRAQLKQVDNLFAGQQMPPLPNPPALDPALPTAALLVGKSKGSGMHTLLWVQRLFPDHFKNFIFLSVGEVDTQSYGGTGALENLRDEVGENLQYFVNFCHHHGLAAEARLAYGSDVAQELTRLAQQTHADYSNCVFFASKLIFVHDNWGTRLLHNQTADVLQRRLHLQGMQMVILPMKV</sequence>
<dbReference type="EMBL" id="BGOW01000041">
    <property type="protein sequence ID" value="GBL47416.1"/>
    <property type="molecule type" value="Genomic_DNA"/>
</dbReference>
<dbReference type="RefSeq" id="WP_124706174.1">
    <property type="nucleotide sequence ID" value="NZ_BGOW01000041.1"/>
</dbReference>
<comment type="caution">
    <text evidence="6">The sequence shown here is derived from an EMBL/GenBank/DDBJ whole genome shotgun (WGS) entry which is preliminary data.</text>
</comment>
<dbReference type="PANTHER" id="PTHR47704:SF1">
    <property type="entry name" value="POTASSIUM TRANSPORTER KIMA"/>
    <property type="match status" value="1"/>
</dbReference>
<feature type="transmembrane region" description="Helical" evidence="5">
    <location>
        <begin position="314"/>
        <end position="342"/>
    </location>
</feature>
<dbReference type="Proteomes" id="UP000286806">
    <property type="component" value="Unassembled WGS sequence"/>
</dbReference>
<protein>
    <submittedName>
        <fullName evidence="6">Amino acid transporters</fullName>
    </submittedName>
</protein>
<feature type="transmembrane region" description="Helical" evidence="5">
    <location>
        <begin position="103"/>
        <end position="125"/>
    </location>
</feature>
<proteinExistence type="predicted"/>
<name>A0A401JHF9_9PROT</name>
<gene>
    <name evidence="6" type="ORF">SFMTTN_3255</name>
</gene>
<feature type="transmembrane region" description="Helical" evidence="5">
    <location>
        <begin position="145"/>
        <end position="164"/>
    </location>
</feature>
<organism evidence="6 7">
    <name type="scientific">Sulfuriferula multivorans</name>
    <dbReference type="NCBI Taxonomy" id="1559896"/>
    <lineage>
        <taxon>Bacteria</taxon>
        <taxon>Pseudomonadati</taxon>
        <taxon>Pseudomonadota</taxon>
        <taxon>Betaproteobacteria</taxon>
        <taxon>Nitrosomonadales</taxon>
        <taxon>Sulfuricellaceae</taxon>
        <taxon>Sulfuriferula</taxon>
    </lineage>
</organism>
<keyword evidence="2 5" id="KW-0812">Transmembrane</keyword>
<feature type="transmembrane region" description="Helical" evidence="5">
    <location>
        <begin position="171"/>
        <end position="196"/>
    </location>
</feature>
<dbReference type="OrthoDB" id="9759676at2"/>